<gene>
    <name evidence="9" type="primary">gluP_2</name>
    <name evidence="9" type="ORF">IMSAGC017_01345</name>
    <name evidence="10" type="ORF">SAMN04489758_10236</name>
</gene>
<reference evidence="11" key="1">
    <citation type="submission" date="2016-10" db="EMBL/GenBank/DDBJ databases">
        <authorList>
            <person name="Varghese N."/>
            <person name="Submissions S."/>
        </authorList>
    </citation>
    <scope>NUCLEOTIDE SEQUENCE [LARGE SCALE GENOMIC DNA]</scope>
    <source>
        <strain evidence="11">DSM 1551</strain>
    </source>
</reference>
<dbReference type="RefSeq" id="WP_092351790.1">
    <property type="nucleotide sequence ID" value="NZ_BLMI01000170.1"/>
</dbReference>
<dbReference type="OrthoDB" id="9813074at2"/>
<evidence type="ECO:0000256" key="4">
    <source>
        <dbReference type="ARBA" id="ARBA00022801"/>
    </source>
</evidence>
<evidence type="ECO:0000256" key="6">
    <source>
        <dbReference type="ARBA" id="ARBA00023136"/>
    </source>
</evidence>
<comment type="subcellular location">
    <subcellularLocation>
        <location evidence="1">Membrane</location>
        <topology evidence="1">Multi-pass membrane protein</topology>
    </subcellularLocation>
</comment>
<feature type="transmembrane region" description="Helical" evidence="7">
    <location>
        <begin position="6"/>
        <end position="21"/>
    </location>
</feature>
<comment type="similarity">
    <text evidence="2">Belongs to the peptidase S54 family.</text>
</comment>
<feature type="transmembrane region" description="Helical" evidence="7">
    <location>
        <begin position="174"/>
        <end position="192"/>
    </location>
</feature>
<dbReference type="EMBL" id="FOIN01000002">
    <property type="protein sequence ID" value="SET13385.1"/>
    <property type="molecule type" value="Genomic_DNA"/>
</dbReference>
<feature type="transmembrane region" description="Helical" evidence="7">
    <location>
        <begin position="86"/>
        <end position="104"/>
    </location>
</feature>
<keyword evidence="10" id="KW-0645">Protease</keyword>
<dbReference type="EC" id="3.4.21.105" evidence="9"/>
<keyword evidence="6 7" id="KW-0472">Membrane</keyword>
<accession>A0A1I0C1V2</accession>
<evidence type="ECO:0000256" key="5">
    <source>
        <dbReference type="ARBA" id="ARBA00022989"/>
    </source>
</evidence>
<evidence type="ECO:0000313" key="12">
    <source>
        <dbReference type="Proteomes" id="UP000490821"/>
    </source>
</evidence>
<organism evidence="10 11">
    <name type="scientific">Thomasclavelia cocleata</name>
    <dbReference type="NCBI Taxonomy" id="69824"/>
    <lineage>
        <taxon>Bacteria</taxon>
        <taxon>Bacillati</taxon>
        <taxon>Bacillota</taxon>
        <taxon>Erysipelotrichia</taxon>
        <taxon>Erysipelotrichales</taxon>
        <taxon>Coprobacillaceae</taxon>
        <taxon>Thomasclavelia</taxon>
    </lineage>
</organism>
<feature type="transmembrane region" description="Helical" evidence="7">
    <location>
        <begin position="116"/>
        <end position="138"/>
    </location>
</feature>
<evidence type="ECO:0000256" key="1">
    <source>
        <dbReference type="ARBA" id="ARBA00004141"/>
    </source>
</evidence>
<dbReference type="Gene3D" id="1.20.1540.10">
    <property type="entry name" value="Rhomboid-like"/>
    <property type="match status" value="1"/>
</dbReference>
<reference evidence="9 12" key="3">
    <citation type="journal article" date="2020" name="Microbiome">
        <title>Single-cell genomics of uncultured bacteria reveals dietary fiber responders in the mouse gut microbiota.</title>
        <authorList>
            <person name="Chijiiwa R."/>
            <person name="Hosokawa M."/>
            <person name="Kogawa M."/>
            <person name="Nishikawa Y."/>
            <person name="Ide K."/>
            <person name="Sakanashi C."/>
            <person name="Takahashi K."/>
            <person name="Takeyama H."/>
        </authorList>
    </citation>
    <scope>NUCLEOTIDE SEQUENCE [LARGE SCALE GENOMIC DNA]</scope>
    <source>
        <strain evidence="9">IMSAGC_017</strain>
    </source>
</reference>
<dbReference type="Proteomes" id="UP000490821">
    <property type="component" value="Unassembled WGS sequence"/>
</dbReference>
<dbReference type="SUPFAM" id="SSF144091">
    <property type="entry name" value="Rhomboid-like"/>
    <property type="match status" value="1"/>
</dbReference>
<dbReference type="Proteomes" id="UP000198558">
    <property type="component" value="Unassembled WGS sequence"/>
</dbReference>
<sequence>MITNMIILISIIVFLIINFIDKSDDKVSLAIKYGAFYMPRVDVRKEYWRFITANFVHVDIVHIFMNVYSIYYLGGQFFEPLLGTGQYLYLVLISCIATSGACYYQGKKFINAYDTVTLGASGIFYGFLGAMISLGVFVGGGFYVLLKSYMYIIAINIAFTFFNRQVSKAGHLGGLVGGFLAMTILIGCKLWLF</sequence>
<evidence type="ECO:0000256" key="7">
    <source>
        <dbReference type="SAM" id="Phobius"/>
    </source>
</evidence>
<reference evidence="10" key="2">
    <citation type="submission" date="2016-10" db="EMBL/GenBank/DDBJ databases">
        <authorList>
            <person name="de Groot N.N."/>
        </authorList>
    </citation>
    <scope>NUCLEOTIDE SEQUENCE [LARGE SCALE GENOMIC DNA]</scope>
    <source>
        <strain evidence="10">DSM 1551</strain>
    </source>
</reference>
<evidence type="ECO:0000313" key="11">
    <source>
        <dbReference type="Proteomes" id="UP000198558"/>
    </source>
</evidence>
<dbReference type="InterPro" id="IPR035952">
    <property type="entry name" value="Rhomboid-like_sf"/>
</dbReference>
<name>A0A1I0C1V2_9FIRM</name>
<dbReference type="PANTHER" id="PTHR43731:SF14">
    <property type="entry name" value="PRESENILIN-ASSOCIATED RHOMBOID-LIKE PROTEIN, MITOCHONDRIAL"/>
    <property type="match status" value="1"/>
</dbReference>
<proteinExistence type="inferred from homology"/>
<dbReference type="PANTHER" id="PTHR43731">
    <property type="entry name" value="RHOMBOID PROTEASE"/>
    <property type="match status" value="1"/>
</dbReference>
<feature type="transmembrane region" description="Helical" evidence="7">
    <location>
        <begin position="144"/>
        <end position="162"/>
    </location>
</feature>
<evidence type="ECO:0000259" key="8">
    <source>
        <dbReference type="Pfam" id="PF01694"/>
    </source>
</evidence>
<dbReference type="InterPro" id="IPR022764">
    <property type="entry name" value="Peptidase_S54_rhomboid_dom"/>
</dbReference>
<feature type="domain" description="Peptidase S54 rhomboid" evidence="8">
    <location>
        <begin position="45"/>
        <end position="186"/>
    </location>
</feature>
<dbReference type="EMBL" id="BLMI01000170">
    <property type="protein sequence ID" value="GFI41302.1"/>
    <property type="molecule type" value="Genomic_DNA"/>
</dbReference>
<evidence type="ECO:0000313" key="9">
    <source>
        <dbReference type="EMBL" id="GFI41302.1"/>
    </source>
</evidence>
<keyword evidence="4 9" id="KW-0378">Hydrolase</keyword>
<keyword evidence="3 7" id="KW-0812">Transmembrane</keyword>
<evidence type="ECO:0000313" key="10">
    <source>
        <dbReference type="EMBL" id="SET13385.1"/>
    </source>
</evidence>
<dbReference type="InterPro" id="IPR050925">
    <property type="entry name" value="Rhomboid_protease_S54"/>
</dbReference>
<protein>
    <submittedName>
        <fullName evidence="10">Rhomboid protease GluP</fullName>
        <ecNumber evidence="9">3.4.21.105</ecNumber>
    </submittedName>
</protein>
<keyword evidence="5 7" id="KW-1133">Transmembrane helix</keyword>
<dbReference type="GO" id="GO:0016020">
    <property type="term" value="C:membrane"/>
    <property type="evidence" value="ECO:0007669"/>
    <property type="project" value="UniProtKB-SubCell"/>
</dbReference>
<dbReference type="Pfam" id="PF01694">
    <property type="entry name" value="Rhomboid"/>
    <property type="match status" value="1"/>
</dbReference>
<keyword evidence="11" id="KW-1185">Reference proteome</keyword>
<dbReference type="GeneID" id="78287343"/>
<evidence type="ECO:0000256" key="3">
    <source>
        <dbReference type="ARBA" id="ARBA00022692"/>
    </source>
</evidence>
<dbReference type="GO" id="GO:0006508">
    <property type="term" value="P:proteolysis"/>
    <property type="evidence" value="ECO:0007669"/>
    <property type="project" value="UniProtKB-KW"/>
</dbReference>
<feature type="transmembrane region" description="Helical" evidence="7">
    <location>
        <begin position="47"/>
        <end position="74"/>
    </location>
</feature>
<dbReference type="GO" id="GO:0004252">
    <property type="term" value="F:serine-type endopeptidase activity"/>
    <property type="evidence" value="ECO:0007669"/>
    <property type="project" value="InterPro"/>
</dbReference>
<evidence type="ECO:0000256" key="2">
    <source>
        <dbReference type="ARBA" id="ARBA00009045"/>
    </source>
</evidence>
<dbReference type="AlphaFoldDB" id="A0A1I0C1V2"/>